<evidence type="ECO:0000256" key="1">
    <source>
        <dbReference type="PROSITE-ProRule" id="PRU00723"/>
    </source>
</evidence>
<reference evidence="3" key="2">
    <citation type="journal article" date="2020" name="Nat. Commun.">
        <title>Large-scale genome sequencing of mycorrhizal fungi provides insights into the early evolution of symbiotic traits.</title>
        <authorList>
            <person name="Miyauchi S."/>
            <person name="Kiss E."/>
            <person name="Kuo A."/>
            <person name="Drula E."/>
            <person name="Kohler A."/>
            <person name="Sanchez-Garcia M."/>
            <person name="Morin E."/>
            <person name="Andreopoulos B."/>
            <person name="Barry K.W."/>
            <person name="Bonito G."/>
            <person name="Buee M."/>
            <person name="Carver A."/>
            <person name="Chen C."/>
            <person name="Cichocki N."/>
            <person name="Clum A."/>
            <person name="Culley D."/>
            <person name="Crous P.W."/>
            <person name="Fauchery L."/>
            <person name="Girlanda M."/>
            <person name="Hayes R.D."/>
            <person name="Keri Z."/>
            <person name="LaButti K."/>
            <person name="Lipzen A."/>
            <person name="Lombard V."/>
            <person name="Magnuson J."/>
            <person name="Maillard F."/>
            <person name="Murat C."/>
            <person name="Nolan M."/>
            <person name="Ohm R.A."/>
            <person name="Pangilinan J."/>
            <person name="Pereira M.F."/>
            <person name="Perotto S."/>
            <person name="Peter M."/>
            <person name="Pfister S."/>
            <person name="Riley R."/>
            <person name="Sitrit Y."/>
            <person name="Stielow J.B."/>
            <person name="Szollosi G."/>
            <person name="Zifcakova L."/>
            <person name="Stursova M."/>
            <person name="Spatafora J.W."/>
            <person name="Tedersoo L."/>
            <person name="Vaario L.M."/>
            <person name="Yamada A."/>
            <person name="Yan M."/>
            <person name="Wang P."/>
            <person name="Xu J."/>
            <person name="Bruns T."/>
            <person name="Baldrian P."/>
            <person name="Vilgalys R."/>
            <person name="Dunand C."/>
            <person name="Henrissat B."/>
            <person name="Grigoriev I.V."/>
            <person name="Hibbett D."/>
            <person name="Nagy L.G."/>
            <person name="Martin F.M."/>
        </authorList>
    </citation>
    <scope>NUCLEOTIDE SEQUENCE</scope>
    <source>
        <strain evidence="3">BED1</strain>
    </source>
</reference>
<evidence type="ECO:0000259" key="2">
    <source>
        <dbReference type="PROSITE" id="PS50103"/>
    </source>
</evidence>
<keyword evidence="1" id="KW-0862">Zinc</keyword>
<keyword evidence="1" id="KW-0863">Zinc-finger</keyword>
<dbReference type="Proteomes" id="UP001194468">
    <property type="component" value="Unassembled WGS sequence"/>
</dbReference>
<dbReference type="AlphaFoldDB" id="A0AAD4BFI6"/>
<proteinExistence type="predicted"/>
<dbReference type="PROSITE" id="PS50103">
    <property type="entry name" value="ZF_C3H1"/>
    <property type="match status" value="1"/>
</dbReference>
<dbReference type="GO" id="GO:0008270">
    <property type="term" value="F:zinc ion binding"/>
    <property type="evidence" value="ECO:0007669"/>
    <property type="project" value="UniProtKB-KW"/>
</dbReference>
<keyword evidence="1" id="KW-0479">Metal-binding</keyword>
<dbReference type="InterPro" id="IPR000571">
    <property type="entry name" value="Znf_CCCH"/>
</dbReference>
<keyword evidence="4" id="KW-1185">Reference proteome</keyword>
<feature type="zinc finger region" description="C3H1-type" evidence="1">
    <location>
        <begin position="191"/>
        <end position="218"/>
    </location>
</feature>
<gene>
    <name evidence="3" type="ORF">L210DRAFT_869158</name>
</gene>
<feature type="domain" description="C3H1-type" evidence="2">
    <location>
        <begin position="191"/>
        <end position="218"/>
    </location>
</feature>
<feature type="non-terminal residue" evidence="3">
    <location>
        <position position="1"/>
    </location>
</feature>
<sequence>LRRTNKLIDNWSTDFKEVVRRYDFCPSRPEFPLAELKNILGGRCVNLDAALAYHYASSSTEKHTEKVGELEFSFASANFTRSVEPSAERITAWGRTERAYRFIFPFRVDEFRRYGEFISQMLTQHQSECHFRVILFDKAVRKRVGSCRSLLFTGFAHFADLQASHFFPSGTQYNAGAPSKSGGRTRTTRVQRSEACRKFNQGTCRRAADACKYAHICLKCSKPHRETDCRSAA</sequence>
<name>A0AAD4BFI6_BOLED</name>
<evidence type="ECO:0000313" key="3">
    <source>
        <dbReference type="EMBL" id="KAF8426444.1"/>
    </source>
</evidence>
<reference evidence="3" key="1">
    <citation type="submission" date="2019-10" db="EMBL/GenBank/DDBJ databases">
        <authorList>
            <consortium name="DOE Joint Genome Institute"/>
            <person name="Kuo A."/>
            <person name="Miyauchi S."/>
            <person name="Kiss E."/>
            <person name="Drula E."/>
            <person name="Kohler A."/>
            <person name="Sanchez-Garcia M."/>
            <person name="Andreopoulos B."/>
            <person name="Barry K.W."/>
            <person name="Bonito G."/>
            <person name="Buee M."/>
            <person name="Carver A."/>
            <person name="Chen C."/>
            <person name="Cichocki N."/>
            <person name="Clum A."/>
            <person name="Culley D."/>
            <person name="Crous P.W."/>
            <person name="Fauchery L."/>
            <person name="Girlanda M."/>
            <person name="Hayes R."/>
            <person name="Keri Z."/>
            <person name="LaButti K."/>
            <person name="Lipzen A."/>
            <person name="Lombard V."/>
            <person name="Magnuson J."/>
            <person name="Maillard F."/>
            <person name="Morin E."/>
            <person name="Murat C."/>
            <person name="Nolan M."/>
            <person name="Ohm R."/>
            <person name="Pangilinan J."/>
            <person name="Pereira M."/>
            <person name="Perotto S."/>
            <person name="Peter M."/>
            <person name="Riley R."/>
            <person name="Sitrit Y."/>
            <person name="Stielow B."/>
            <person name="Szollosi G."/>
            <person name="Zifcakova L."/>
            <person name="Stursova M."/>
            <person name="Spatafora J.W."/>
            <person name="Tedersoo L."/>
            <person name="Vaario L.-M."/>
            <person name="Yamada A."/>
            <person name="Yan M."/>
            <person name="Wang P."/>
            <person name="Xu J."/>
            <person name="Bruns T."/>
            <person name="Baldrian P."/>
            <person name="Vilgalys R."/>
            <person name="Henrissat B."/>
            <person name="Grigoriev I.V."/>
            <person name="Hibbett D."/>
            <person name="Nagy L.G."/>
            <person name="Martin F.M."/>
        </authorList>
    </citation>
    <scope>NUCLEOTIDE SEQUENCE</scope>
    <source>
        <strain evidence="3">BED1</strain>
    </source>
</reference>
<organism evidence="3 4">
    <name type="scientific">Boletus edulis BED1</name>
    <dbReference type="NCBI Taxonomy" id="1328754"/>
    <lineage>
        <taxon>Eukaryota</taxon>
        <taxon>Fungi</taxon>
        <taxon>Dikarya</taxon>
        <taxon>Basidiomycota</taxon>
        <taxon>Agaricomycotina</taxon>
        <taxon>Agaricomycetes</taxon>
        <taxon>Agaricomycetidae</taxon>
        <taxon>Boletales</taxon>
        <taxon>Boletineae</taxon>
        <taxon>Boletaceae</taxon>
        <taxon>Boletoideae</taxon>
        <taxon>Boletus</taxon>
    </lineage>
</organism>
<accession>A0AAD4BFI6</accession>
<protein>
    <recommendedName>
        <fullName evidence="2">C3H1-type domain-containing protein</fullName>
    </recommendedName>
</protein>
<comment type="caution">
    <text evidence="3">The sequence shown here is derived from an EMBL/GenBank/DDBJ whole genome shotgun (WGS) entry which is preliminary data.</text>
</comment>
<evidence type="ECO:0000313" key="4">
    <source>
        <dbReference type="Proteomes" id="UP001194468"/>
    </source>
</evidence>
<dbReference type="EMBL" id="WHUW01000087">
    <property type="protein sequence ID" value="KAF8426444.1"/>
    <property type="molecule type" value="Genomic_DNA"/>
</dbReference>